<dbReference type="Proteomes" id="UP000054636">
    <property type="component" value="Unassembled WGS sequence"/>
</dbReference>
<organism evidence="1 2">
    <name type="scientific">Phytophthora nicotianae</name>
    <name type="common">Potato buckeye rot agent</name>
    <name type="synonym">Phytophthora parasitica</name>
    <dbReference type="NCBI Taxonomy" id="4792"/>
    <lineage>
        <taxon>Eukaryota</taxon>
        <taxon>Sar</taxon>
        <taxon>Stramenopiles</taxon>
        <taxon>Oomycota</taxon>
        <taxon>Peronosporomycetes</taxon>
        <taxon>Peronosporales</taxon>
        <taxon>Peronosporaceae</taxon>
        <taxon>Phytophthora</taxon>
    </lineage>
</organism>
<protein>
    <submittedName>
        <fullName evidence="1">Uncharacterized protein</fullName>
    </submittedName>
</protein>
<name>A0A0W8DI67_PHYNI</name>
<evidence type="ECO:0000313" key="2">
    <source>
        <dbReference type="Proteomes" id="UP000054636"/>
    </source>
</evidence>
<sequence>MLRVIRSPAFQRQLLACGISTSRTLLMALQTVKPPLTSLNGAAMTAELGLEGSLEEVASIHFSESSAFPEFSPMEDTLLSTAVPRIKYDSTLTSLNGAAKRAQLSFEGTLEEAASSYFSESSAFPEFSPMEDKLLLETVPHIKTRQSTMTSLNGAAAKADLGLTGTLEEVATSHFSESSAFPEFSPMEDTLLSEAVPRMKPKMSSMTSLNAAAKLARGCGSHSFLRGLSLPRVLSNGRHAAGQAVPRIKSKVFIMDAHSLAHEKLTEEMQQHFCASSDFPEYSAAEEEAMLHKE</sequence>
<gene>
    <name evidence="1" type="ORF">AM588_10006245</name>
</gene>
<dbReference type="EMBL" id="LNFP01000187">
    <property type="protein sequence ID" value="KUF96051.1"/>
    <property type="molecule type" value="Genomic_DNA"/>
</dbReference>
<evidence type="ECO:0000313" key="1">
    <source>
        <dbReference type="EMBL" id="KUF96051.1"/>
    </source>
</evidence>
<accession>A0A0W8DI67</accession>
<comment type="caution">
    <text evidence="1">The sequence shown here is derived from an EMBL/GenBank/DDBJ whole genome shotgun (WGS) entry which is preliminary data.</text>
</comment>
<dbReference type="AlphaFoldDB" id="A0A0W8DI67"/>
<reference evidence="1 2" key="1">
    <citation type="submission" date="2015-11" db="EMBL/GenBank/DDBJ databases">
        <title>Genomes and virulence difference between two physiological races of Phytophthora nicotianae.</title>
        <authorList>
            <person name="Liu H."/>
            <person name="Ma X."/>
            <person name="Yu H."/>
            <person name="Fang D."/>
            <person name="Li Y."/>
            <person name="Wang X."/>
            <person name="Wang W."/>
            <person name="Dong Y."/>
            <person name="Xiao B."/>
        </authorList>
    </citation>
    <scope>NUCLEOTIDE SEQUENCE [LARGE SCALE GENOMIC DNA]</scope>
    <source>
        <strain evidence="2">race 1</strain>
    </source>
</reference>
<proteinExistence type="predicted"/>